<sequence>MYKKISISILLFMVVIGVILHYRHQAHMERGAYAALQSGYLNLKNGKKLQAIGDFSFLIDFYGKKSNTTVQETVAEALLKKAEILVDVKNTDDAILTLEQLSNLYLKSNNKKLKFDVAQALFTEGSLLLEQEQYEPAMITLSHLVSVYGKSKNIEIKRMVAQAMYKETEILNHWGKTDTALNIHSSIIEQFIKEKDPTIRLIAAKSVMARTANRLNNREWGLALYNSNIFIKIFNDDTSPIIKDFLAHNLLYRAEILHRVKVIPNEEKDLFGDDPQSAALKTYDELLTLISNQDNGEYPRYKAAALLGKAQIFLQQKKYTEALNLCNTIYESFSKSDVTKIKDIVARSLLTKAQILSATQQYKQALVTYDLIIQSYHYDDNHYTINSVLISSYIEASALLEQLNDNDEALKLLNQAINIFKDTHNEHIYFKVSEAYMAMAALQVKLKLYDNAVTTYTSLIAVAHHKTLPSIRYNGALAIIKKAELLIKQQKGKEIKQTYDLLTNFYKNDQNIKVREVVAQGMYDRAKSLFEHNRGYTAVDIIRQIFLLFDKDKTNPTIHSVLEKTKDLQKQLGSTIVW</sequence>
<dbReference type="EMBL" id="ATSX01000001">
    <property type="protein sequence ID" value="EUK18548.1"/>
    <property type="molecule type" value="Genomic_DNA"/>
</dbReference>
<dbReference type="InterPro" id="IPR011990">
    <property type="entry name" value="TPR-like_helical_dom_sf"/>
</dbReference>
<dbReference type="Gene3D" id="1.25.40.10">
    <property type="entry name" value="Tetratricopeptide repeat domain"/>
    <property type="match status" value="3"/>
</dbReference>
<protein>
    <submittedName>
        <fullName evidence="1">Uncharacterized protein</fullName>
    </submittedName>
</protein>
<evidence type="ECO:0000313" key="1">
    <source>
        <dbReference type="EMBL" id="EUK18548.1"/>
    </source>
</evidence>
<keyword evidence="2" id="KW-1185">Reference proteome</keyword>
<accession>W7DWF1</accession>
<dbReference type="eggNOG" id="COG0457">
    <property type="taxonomic scope" value="Bacteria"/>
</dbReference>
<dbReference type="Proteomes" id="UP000019250">
    <property type="component" value="Unassembled WGS sequence"/>
</dbReference>
<name>W7DWF1_9PROT</name>
<proteinExistence type="predicted"/>
<dbReference type="AlphaFoldDB" id="W7DWF1"/>
<dbReference type="STRING" id="1208583.COMX_02330"/>
<reference evidence="1 2" key="1">
    <citation type="journal article" date="2014" name="Genome Announc.">
        <title>Draft Genome Sequence of Commensalibacter papalotli MX01, a Symbiont Identified from the Guts of Overwintering Monarch Butterflies.</title>
        <authorList>
            <person name="Servin-Garciduenas L.E."/>
            <person name="Sanchez-Quinto A."/>
            <person name="Martinez-Romero E."/>
        </authorList>
    </citation>
    <scope>NUCLEOTIDE SEQUENCE [LARGE SCALE GENOMIC DNA]</scope>
    <source>
        <strain evidence="2">MX-MONARCH01</strain>
    </source>
</reference>
<dbReference type="OrthoDB" id="7282491at2"/>
<dbReference type="SUPFAM" id="SSF48452">
    <property type="entry name" value="TPR-like"/>
    <property type="match status" value="2"/>
</dbReference>
<organism evidence="1 2">
    <name type="scientific">Commensalibacter papalotli</name>
    <name type="common">ex Servin-Garciduenas et al. 2014</name>
    <dbReference type="NCBI Taxonomy" id="1208583"/>
    <lineage>
        <taxon>Bacteria</taxon>
        <taxon>Pseudomonadati</taxon>
        <taxon>Pseudomonadota</taxon>
        <taxon>Alphaproteobacteria</taxon>
        <taxon>Acetobacterales</taxon>
        <taxon>Acetobacteraceae</taxon>
    </lineage>
</organism>
<comment type="caution">
    <text evidence="1">The sequence shown here is derived from an EMBL/GenBank/DDBJ whole genome shotgun (WGS) entry which is preliminary data.</text>
</comment>
<dbReference type="RefSeq" id="WP_034336575.1">
    <property type="nucleotide sequence ID" value="NZ_ATSX01000001.1"/>
</dbReference>
<dbReference type="InterPro" id="IPR019734">
    <property type="entry name" value="TPR_rpt"/>
</dbReference>
<dbReference type="SMART" id="SM00028">
    <property type="entry name" value="TPR"/>
    <property type="match status" value="6"/>
</dbReference>
<gene>
    <name evidence="1" type="ORF">COMX_02330</name>
</gene>
<evidence type="ECO:0000313" key="2">
    <source>
        <dbReference type="Proteomes" id="UP000019250"/>
    </source>
</evidence>